<evidence type="ECO:0000313" key="1">
    <source>
        <dbReference type="EMBL" id="AZA80845.1"/>
    </source>
</evidence>
<organism evidence="2 3">
    <name type="scientific">Chryseobacterium lactis</name>
    <dbReference type="NCBI Taxonomy" id="1241981"/>
    <lineage>
        <taxon>Bacteria</taxon>
        <taxon>Pseudomonadati</taxon>
        <taxon>Bacteroidota</taxon>
        <taxon>Flavobacteriia</taxon>
        <taxon>Flavobacteriales</taxon>
        <taxon>Weeksellaceae</taxon>
        <taxon>Chryseobacterium group</taxon>
        <taxon>Chryseobacterium</taxon>
    </lineage>
</organism>
<dbReference type="Proteomes" id="UP000236262">
    <property type="component" value="Unassembled WGS sequence"/>
</dbReference>
<evidence type="ECO:0000313" key="2">
    <source>
        <dbReference type="EMBL" id="PNW13433.1"/>
    </source>
</evidence>
<dbReference type="KEGG" id="clac:EG342_02485"/>
<dbReference type="EMBL" id="PPEH01000004">
    <property type="protein sequence ID" value="PNW13433.1"/>
    <property type="molecule type" value="Genomic_DNA"/>
</dbReference>
<evidence type="ECO:0000313" key="4">
    <source>
        <dbReference type="Proteomes" id="UP000279972"/>
    </source>
</evidence>
<name>A0A3G6RS20_CHRLC</name>
<protein>
    <recommendedName>
        <fullName evidence="5">Outer membrane protein beta-barrel domain-containing protein</fullName>
    </recommendedName>
</protein>
<gene>
    <name evidence="2" type="ORF">C1637_11455</name>
    <name evidence="1" type="ORF">EG342_02485</name>
</gene>
<evidence type="ECO:0008006" key="5">
    <source>
        <dbReference type="Google" id="ProtNLM"/>
    </source>
</evidence>
<dbReference type="AlphaFoldDB" id="A0A3G6RS20"/>
<reference evidence="2 3" key="1">
    <citation type="submission" date="2018-01" db="EMBL/GenBank/DDBJ databases">
        <title>Draft genome sequences of Chryseobacterium lactis NCTC11390, Chryseobacterium oncorhynchi 701B-08, and Chryseobacterium viscerum 687B-08.</title>
        <authorList>
            <person name="Jeong J.-J."/>
            <person name="Lee Y.J."/>
            <person name="Park B."/>
            <person name="Choi I.-G."/>
            <person name="Kim K.D."/>
        </authorList>
    </citation>
    <scope>NUCLEOTIDE SEQUENCE [LARGE SCALE GENOMIC DNA]</scope>
    <source>
        <strain evidence="2 3">NCTC11390</strain>
    </source>
</reference>
<reference evidence="1 4" key="2">
    <citation type="submission" date="2018-11" db="EMBL/GenBank/DDBJ databases">
        <title>Proposal to divide the Flavobacteriaceae and reorganize its genera based on Amino Acid Identity values calculated from whole genome sequences.</title>
        <authorList>
            <person name="Nicholson A.C."/>
            <person name="Gulvik C.A."/>
            <person name="Whitney A.M."/>
            <person name="Humrighouse B.W."/>
            <person name="Bell M."/>
            <person name="Holmes B."/>
            <person name="Steigerwalt A.G."/>
            <person name="Villarma A."/>
            <person name="Sheth M."/>
            <person name="Batra D."/>
            <person name="Pryor J."/>
            <person name="Bernardet J.-F."/>
            <person name="Hugo C."/>
            <person name="Kampfer P."/>
            <person name="Newman J."/>
            <person name="McQuiston J.R."/>
        </authorList>
    </citation>
    <scope>NUCLEOTIDE SEQUENCE [LARGE SCALE GENOMIC DNA]</scope>
    <source>
        <strain evidence="1 4">KC_1864</strain>
    </source>
</reference>
<dbReference type="EMBL" id="CP033924">
    <property type="protein sequence ID" value="AZA80845.1"/>
    <property type="molecule type" value="Genomic_DNA"/>
</dbReference>
<accession>A0A3G6RS20</accession>
<evidence type="ECO:0000313" key="3">
    <source>
        <dbReference type="Proteomes" id="UP000236262"/>
    </source>
</evidence>
<keyword evidence="4" id="KW-1185">Reference proteome</keyword>
<dbReference type="Proteomes" id="UP000279972">
    <property type="component" value="Chromosome"/>
</dbReference>
<sequence length="75" mass="8915">MVYYIQKRENKLYVNVFDKYTVSSGISRNDEDSFNRGKTITPLETTTINIHFNYMWINTNKIMTVKKLYLIAILT</sequence>
<proteinExistence type="predicted"/>